<dbReference type="Gene3D" id="2.70.70.10">
    <property type="entry name" value="Glucose Permease (Domain IIA)"/>
    <property type="match status" value="1"/>
</dbReference>
<protein>
    <submittedName>
        <fullName evidence="3">Peptidoglycan DD-metalloendopeptidase family protein</fullName>
    </submittedName>
</protein>
<dbReference type="EMBL" id="JAUHMF010000002">
    <property type="protein sequence ID" value="MDT8899388.1"/>
    <property type="molecule type" value="Genomic_DNA"/>
</dbReference>
<sequence length="280" mass="31419">MYTPPLALTPYDHFLFSRPIAADEVNWPLPEYRYGDYFTGTDIVHTGIDIDAPRGTPVLAAGEGEVVWSGYGLYAGRDRPDDPYGLAVVILHDFGYQGRKLYTVYAHMDEITVTSGQKVRTGDVLGYVGSTGFTTGPHLHFEVRIEQNSFFVTRNPELWLVPPQGWGVLAGRLLKNTGQPIEHLTIDVQALDSSQMWQVRTYAPHSVNSDDYYRENLVLSDLPAGKYRITFKYKGTPYHFETEILAGMVRYFTFREGQGFSTSLPTPPPPIVLPADNSPH</sequence>
<dbReference type="CDD" id="cd12797">
    <property type="entry name" value="M23_peptidase"/>
    <property type="match status" value="1"/>
</dbReference>
<dbReference type="InterPro" id="IPR050570">
    <property type="entry name" value="Cell_wall_metabolism_enzyme"/>
</dbReference>
<organism evidence="3 4">
    <name type="scientific">Thermanaerothrix solaris</name>
    <dbReference type="NCBI Taxonomy" id="3058434"/>
    <lineage>
        <taxon>Bacteria</taxon>
        <taxon>Bacillati</taxon>
        <taxon>Chloroflexota</taxon>
        <taxon>Anaerolineae</taxon>
        <taxon>Anaerolineales</taxon>
        <taxon>Anaerolineaceae</taxon>
        <taxon>Thermanaerothrix</taxon>
    </lineage>
</organism>
<name>A0ABU3NT50_9CHLR</name>
<dbReference type="InterPro" id="IPR011055">
    <property type="entry name" value="Dup_hybrid_motif"/>
</dbReference>
<proteinExistence type="predicted"/>
<gene>
    <name evidence="3" type="ORF">QYE77_14070</name>
</gene>
<dbReference type="Pfam" id="PF01551">
    <property type="entry name" value="Peptidase_M23"/>
    <property type="match status" value="1"/>
</dbReference>
<dbReference type="InterPro" id="IPR016047">
    <property type="entry name" value="M23ase_b-sheet_dom"/>
</dbReference>
<dbReference type="PANTHER" id="PTHR21666">
    <property type="entry name" value="PEPTIDASE-RELATED"/>
    <property type="match status" value="1"/>
</dbReference>
<dbReference type="RefSeq" id="WP_315626085.1">
    <property type="nucleotide sequence ID" value="NZ_JAUHMF010000002.1"/>
</dbReference>
<evidence type="ECO:0000313" key="3">
    <source>
        <dbReference type="EMBL" id="MDT8899388.1"/>
    </source>
</evidence>
<keyword evidence="4" id="KW-1185">Reference proteome</keyword>
<accession>A0ABU3NT50</accession>
<reference evidence="3 4" key="1">
    <citation type="submission" date="2023-07" db="EMBL/GenBank/DDBJ databases">
        <title>Novel species of Thermanaerothrix with wide hydrolytic capabilities.</title>
        <authorList>
            <person name="Zayulina K.S."/>
            <person name="Podosokorskaya O.A."/>
            <person name="Elcheninov A.G."/>
        </authorList>
    </citation>
    <scope>NUCLEOTIDE SEQUENCE [LARGE SCALE GENOMIC DNA]</scope>
    <source>
        <strain evidence="3 4">4228-RoL</strain>
    </source>
</reference>
<evidence type="ECO:0000256" key="1">
    <source>
        <dbReference type="SAM" id="MobiDB-lite"/>
    </source>
</evidence>
<comment type="caution">
    <text evidence="3">The sequence shown here is derived from an EMBL/GenBank/DDBJ whole genome shotgun (WGS) entry which is preliminary data.</text>
</comment>
<feature type="region of interest" description="Disordered" evidence="1">
    <location>
        <begin position="261"/>
        <end position="280"/>
    </location>
</feature>
<evidence type="ECO:0000313" key="4">
    <source>
        <dbReference type="Proteomes" id="UP001254165"/>
    </source>
</evidence>
<evidence type="ECO:0000259" key="2">
    <source>
        <dbReference type="Pfam" id="PF01551"/>
    </source>
</evidence>
<feature type="domain" description="M23ase beta-sheet core" evidence="2">
    <location>
        <begin position="44"/>
        <end position="148"/>
    </location>
</feature>
<dbReference type="Proteomes" id="UP001254165">
    <property type="component" value="Unassembled WGS sequence"/>
</dbReference>
<dbReference type="PANTHER" id="PTHR21666:SF270">
    <property type="entry name" value="MUREIN HYDROLASE ACTIVATOR ENVC"/>
    <property type="match status" value="1"/>
</dbReference>
<dbReference type="SUPFAM" id="SSF51261">
    <property type="entry name" value="Duplicated hybrid motif"/>
    <property type="match status" value="1"/>
</dbReference>